<evidence type="ECO:0000313" key="1">
    <source>
        <dbReference type="EMBL" id="KAB5535612.1"/>
    </source>
</evidence>
<keyword evidence="2" id="KW-1185">Reference proteome</keyword>
<proteinExistence type="predicted"/>
<comment type="caution">
    <text evidence="1">The sequence shown here is derived from an EMBL/GenBank/DDBJ whole genome shotgun (WGS) entry which is preliminary data.</text>
</comment>
<sequence>MFICVQASEYSCIHGCCCQKTTMACGRTAAFLGLEIHNLNTRAIPEVTIATLPPPPWLCVRPTPQTKRLDFLLSRCCDAAVHDHGLASCASMSST</sequence>
<dbReference type="Proteomes" id="UP000327468">
    <property type="component" value="Chromosome 21"/>
</dbReference>
<gene>
    <name evidence="1" type="ORF">PHYPO_G00119890</name>
</gene>
<reference evidence="1 2" key="1">
    <citation type="submission" date="2019-06" db="EMBL/GenBank/DDBJ databases">
        <title>A chromosome-scale genome assembly of the striped catfish, Pangasianodon hypophthalmus.</title>
        <authorList>
            <person name="Wen M."/>
            <person name="Zahm M."/>
            <person name="Roques C."/>
            <person name="Cabau C."/>
            <person name="Klopp C."/>
            <person name="Donnadieu C."/>
            <person name="Jouanno E."/>
            <person name="Avarre J.-C."/>
            <person name="Campet M."/>
            <person name="Ha T.T.T."/>
            <person name="Dugue R."/>
            <person name="Lampietro C."/>
            <person name="Louis A."/>
            <person name="Herpin A."/>
            <person name="Echchiki A."/>
            <person name="Berthelot C."/>
            <person name="Parey E."/>
            <person name="Roest-Crollius H."/>
            <person name="Braasch I."/>
            <person name="Postlethwait J."/>
            <person name="Bobe J."/>
            <person name="Montfort J."/>
            <person name="Bouchez O."/>
            <person name="Begum T."/>
            <person name="Schartl M."/>
            <person name="Guiguen Y."/>
        </authorList>
    </citation>
    <scope>NUCLEOTIDE SEQUENCE [LARGE SCALE GENOMIC DNA]</scope>
    <source>
        <strain evidence="1 2">Indonesia</strain>
        <tissue evidence="1">Blood</tissue>
    </source>
</reference>
<dbReference type="EMBL" id="VFJC01000022">
    <property type="protein sequence ID" value="KAB5535612.1"/>
    <property type="molecule type" value="Genomic_DNA"/>
</dbReference>
<accession>A0A5N5KZ92</accession>
<organism evidence="1 2">
    <name type="scientific">Pangasianodon hypophthalmus</name>
    <name type="common">Striped catfish</name>
    <name type="synonym">Helicophagus hypophthalmus</name>
    <dbReference type="NCBI Taxonomy" id="310915"/>
    <lineage>
        <taxon>Eukaryota</taxon>
        <taxon>Metazoa</taxon>
        <taxon>Chordata</taxon>
        <taxon>Craniata</taxon>
        <taxon>Vertebrata</taxon>
        <taxon>Euteleostomi</taxon>
        <taxon>Actinopterygii</taxon>
        <taxon>Neopterygii</taxon>
        <taxon>Teleostei</taxon>
        <taxon>Ostariophysi</taxon>
        <taxon>Siluriformes</taxon>
        <taxon>Pangasiidae</taxon>
        <taxon>Pangasianodon</taxon>
    </lineage>
</organism>
<protein>
    <submittedName>
        <fullName evidence="1">Uncharacterized protein</fullName>
    </submittedName>
</protein>
<evidence type="ECO:0000313" key="2">
    <source>
        <dbReference type="Proteomes" id="UP000327468"/>
    </source>
</evidence>
<dbReference type="AlphaFoldDB" id="A0A5N5KZ92"/>
<name>A0A5N5KZ92_PANHP</name>